<keyword evidence="1" id="KW-0677">Repeat</keyword>
<proteinExistence type="predicted"/>
<dbReference type="InterPro" id="IPR001258">
    <property type="entry name" value="NHL_repeat"/>
</dbReference>
<dbReference type="SUPFAM" id="SSF63829">
    <property type="entry name" value="Calcium-dependent phosphotriesterase"/>
    <property type="match status" value="1"/>
</dbReference>
<dbReference type="CDD" id="cd05819">
    <property type="entry name" value="NHL"/>
    <property type="match status" value="1"/>
</dbReference>
<dbReference type="AlphaFoldDB" id="A0A382KBZ8"/>
<reference evidence="3" key="1">
    <citation type="submission" date="2018-05" db="EMBL/GenBank/DDBJ databases">
        <authorList>
            <person name="Lanie J.A."/>
            <person name="Ng W.-L."/>
            <person name="Kazmierczak K.M."/>
            <person name="Andrzejewski T.M."/>
            <person name="Davidsen T.M."/>
            <person name="Wayne K.J."/>
            <person name="Tettelin H."/>
            <person name="Glass J.I."/>
            <person name="Rusch D."/>
            <person name="Podicherti R."/>
            <person name="Tsui H.-C.T."/>
            <person name="Winkler M.E."/>
        </authorList>
    </citation>
    <scope>NUCLEOTIDE SEQUENCE</scope>
</reference>
<sequence length="342" mass="37442">MSTHFFGLKDRSFAYSHSVGRNEFSGTGFRNPVDMAVGENDVVYVVNRGYEYRTDGVHISVVTLNEEYITEFGSYGAGPGQFIWPTAIALDGQGNVYLADEWLNRISVFNSDGEFLRSWPDGVEGGSSNDDAGRMIAYGAGQDIPPGKSGSGDGELDRPAGIAISKDGTMFVTDSRNHRIQKFTLDGKYLGKFGAFGSGPGQLNMPWGITLDNDGNVFVADWRNDRVQQFTADGEWMASFGQSGDGVGQFNRPNSVCVDADGDIYVADWLNDRVQVLAPDGRFVTALKGDHVLSQWGKDKLNSNPDMIRQRALAYSNNPSYEKNFNHPCAVKVDQQGRLAVL</sequence>
<name>A0A382KBZ8_9ZZZZ</name>
<evidence type="ECO:0000256" key="1">
    <source>
        <dbReference type="ARBA" id="ARBA00022737"/>
    </source>
</evidence>
<protein>
    <recommendedName>
        <fullName evidence="2">SMP-30/Gluconolactonase/LRE-like region domain-containing protein</fullName>
    </recommendedName>
</protein>
<gene>
    <name evidence="3" type="ORF">METZ01_LOCUS273887</name>
</gene>
<evidence type="ECO:0000313" key="3">
    <source>
        <dbReference type="EMBL" id="SVC21033.1"/>
    </source>
</evidence>
<dbReference type="PANTHER" id="PTHR24104:SF25">
    <property type="entry name" value="PROTEIN LIN-41"/>
    <property type="match status" value="1"/>
</dbReference>
<accession>A0A382KBZ8</accession>
<dbReference type="InterPro" id="IPR013658">
    <property type="entry name" value="SGL"/>
</dbReference>
<dbReference type="PANTHER" id="PTHR24104">
    <property type="entry name" value="E3 UBIQUITIN-PROTEIN LIGASE NHLRC1-RELATED"/>
    <property type="match status" value="1"/>
</dbReference>
<evidence type="ECO:0000259" key="2">
    <source>
        <dbReference type="Pfam" id="PF08450"/>
    </source>
</evidence>
<feature type="non-terminal residue" evidence="3">
    <location>
        <position position="342"/>
    </location>
</feature>
<feature type="non-terminal residue" evidence="3">
    <location>
        <position position="1"/>
    </location>
</feature>
<dbReference type="Pfam" id="PF01436">
    <property type="entry name" value="NHL"/>
    <property type="match status" value="1"/>
</dbReference>
<dbReference type="EMBL" id="UINC01079232">
    <property type="protein sequence ID" value="SVC21033.1"/>
    <property type="molecule type" value="Genomic_DNA"/>
</dbReference>
<organism evidence="3">
    <name type="scientific">marine metagenome</name>
    <dbReference type="NCBI Taxonomy" id="408172"/>
    <lineage>
        <taxon>unclassified sequences</taxon>
        <taxon>metagenomes</taxon>
        <taxon>ecological metagenomes</taxon>
    </lineage>
</organism>
<dbReference type="InterPro" id="IPR050952">
    <property type="entry name" value="TRIM-NHL_E3_ligases"/>
</dbReference>
<dbReference type="PROSITE" id="PS51125">
    <property type="entry name" value="NHL"/>
    <property type="match status" value="4"/>
</dbReference>
<dbReference type="Pfam" id="PF08450">
    <property type="entry name" value="SGL"/>
    <property type="match status" value="1"/>
</dbReference>
<dbReference type="Gene3D" id="2.120.10.30">
    <property type="entry name" value="TolB, C-terminal domain"/>
    <property type="match status" value="3"/>
</dbReference>
<dbReference type="InterPro" id="IPR011042">
    <property type="entry name" value="6-blade_b-propeller_TolB-like"/>
</dbReference>
<feature type="domain" description="SMP-30/Gluconolactonase/LRE-like region" evidence="2">
    <location>
        <begin position="156"/>
        <end position="238"/>
    </location>
</feature>
<dbReference type="GO" id="GO:0008270">
    <property type="term" value="F:zinc ion binding"/>
    <property type="evidence" value="ECO:0007669"/>
    <property type="project" value="UniProtKB-KW"/>
</dbReference>